<protein>
    <submittedName>
        <fullName evidence="9">Uncharacterized protein</fullName>
    </submittedName>
</protein>
<evidence type="ECO:0000313" key="9">
    <source>
        <dbReference type="EMBL" id="TKW22628.1"/>
    </source>
</evidence>
<dbReference type="GO" id="GO:0098662">
    <property type="term" value="P:inorganic cation transmembrane transport"/>
    <property type="evidence" value="ECO:0007669"/>
    <property type="project" value="UniProtKB-ARBA"/>
</dbReference>
<dbReference type="Pfam" id="PF02386">
    <property type="entry name" value="TrkH"/>
    <property type="match status" value="1"/>
</dbReference>
<keyword evidence="7 8" id="KW-0472">Membrane</keyword>
<evidence type="ECO:0000256" key="5">
    <source>
        <dbReference type="ARBA" id="ARBA00022989"/>
    </source>
</evidence>
<evidence type="ECO:0000256" key="2">
    <source>
        <dbReference type="ARBA" id="ARBA00010864"/>
    </source>
</evidence>
<dbReference type="Proteomes" id="UP000298652">
    <property type="component" value="Chromosome 4"/>
</dbReference>
<feature type="transmembrane region" description="Helical" evidence="8">
    <location>
        <begin position="349"/>
        <end position="373"/>
    </location>
</feature>
<evidence type="ECO:0000256" key="8">
    <source>
        <dbReference type="SAM" id="Phobius"/>
    </source>
</evidence>
<evidence type="ECO:0000256" key="4">
    <source>
        <dbReference type="ARBA" id="ARBA00022692"/>
    </source>
</evidence>
<proteinExistence type="inferred from homology"/>
<evidence type="ECO:0000256" key="3">
    <source>
        <dbReference type="ARBA" id="ARBA00022448"/>
    </source>
</evidence>
<dbReference type="AlphaFoldDB" id="A0A4U6V115"/>
<sequence>MPPTSSIVHTLQRVKSYLATNLSSSNLEAARILEEKFQKLLGFLSMKLATLSRCLTQFITHSFWRLVFQSNPFVVQLIYFMAISFAGFVALKNLNPDGKPVPSDFDLMFTSVSTATVSSMSAIEMEDLSEQQLWVLILLMLLGGEVFTSMLGLHFNNAKANKEELSRRGLSSISREIEVSISANSIQQIDMECGQPEPVISHNQVQQTKSTRHSSRAILAHIVTGYLLASVMCSSVVIISYFWLNSDARQVLQSKEIKVCTFAIFTAVSSFANCGFTPLNSNMQAFTKNSVLLLLVIPQILAGNTLFSPLLRLSVWALGKISGKQECTHILLYPEETGYKHLPTQRNCVYIFLTVTGLILLQVTCVCAFGVGFKGL</sequence>
<dbReference type="GO" id="GO:0005886">
    <property type="term" value="C:plasma membrane"/>
    <property type="evidence" value="ECO:0007669"/>
    <property type="project" value="TreeGrafter"/>
</dbReference>
<evidence type="ECO:0000313" key="10">
    <source>
        <dbReference type="Proteomes" id="UP000298652"/>
    </source>
</evidence>
<keyword evidence="4 8" id="KW-0812">Transmembrane</keyword>
<dbReference type="Gramene" id="TKW22628">
    <property type="protein sequence ID" value="TKW22628"/>
    <property type="gene ID" value="SEVIR_4G241100v2"/>
</dbReference>
<gene>
    <name evidence="9" type="ORF">SEVIR_4G241100v2</name>
</gene>
<organism evidence="9 10">
    <name type="scientific">Setaria viridis</name>
    <name type="common">Green bristlegrass</name>
    <name type="synonym">Setaria italica subsp. viridis</name>
    <dbReference type="NCBI Taxonomy" id="4556"/>
    <lineage>
        <taxon>Eukaryota</taxon>
        <taxon>Viridiplantae</taxon>
        <taxon>Streptophyta</taxon>
        <taxon>Embryophyta</taxon>
        <taxon>Tracheophyta</taxon>
        <taxon>Spermatophyta</taxon>
        <taxon>Magnoliopsida</taxon>
        <taxon>Liliopsida</taxon>
        <taxon>Poales</taxon>
        <taxon>Poaceae</taxon>
        <taxon>PACMAD clade</taxon>
        <taxon>Panicoideae</taxon>
        <taxon>Panicodae</taxon>
        <taxon>Paniceae</taxon>
        <taxon>Cenchrinae</taxon>
        <taxon>Setaria</taxon>
    </lineage>
</organism>
<dbReference type="OMA" id="KQECTHI"/>
<reference evidence="9" key="1">
    <citation type="submission" date="2019-03" db="EMBL/GenBank/DDBJ databases">
        <title>WGS assembly of Setaria viridis.</title>
        <authorList>
            <person name="Huang P."/>
            <person name="Jenkins J."/>
            <person name="Grimwood J."/>
            <person name="Barry K."/>
            <person name="Healey A."/>
            <person name="Mamidi S."/>
            <person name="Sreedasyam A."/>
            <person name="Shu S."/>
            <person name="Feldman M."/>
            <person name="Wu J."/>
            <person name="Yu Y."/>
            <person name="Chen C."/>
            <person name="Johnson J."/>
            <person name="Rokhsar D."/>
            <person name="Baxter I."/>
            <person name="Schmutz J."/>
            <person name="Brutnell T."/>
            <person name="Kellogg E."/>
        </authorList>
    </citation>
    <scope>NUCLEOTIDE SEQUENCE [LARGE SCALE GENOMIC DNA]</scope>
</reference>
<feature type="transmembrane region" description="Helical" evidence="8">
    <location>
        <begin position="291"/>
        <end position="311"/>
    </location>
</feature>
<feature type="transmembrane region" description="Helical" evidence="8">
    <location>
        <begin position="133"/>
        <end position="153"/>
    </location>
</feature>
<feature type="transmembrane region" description="Helical" evidence="8">
    <location>
        <begin position="256"/>
        <end position="279"/>
    </location>
</feature>
<keyword evidence="6" id="KW-0406">Ion transport</keyword>
<evidence type="ECO:0000256" key="6">
    <source>
        <dbReference type="ARBA" id="ARBA00023065"/>
    </source>
</evidence>
<dbReference type="PANTHER" id="PTHR31064">
    <property type="entry name" value="POTASSIUM TRANSPORT PROTEIN DDB_G0292412-RELATED"/>
    <property type="match status" value="1"/>
</dbReference>
<dbReference type="GO" id="GO:0008324">
    <property type="term" value="F:monoatomic cation transmembrane transporter activity"/>
    <property type="evidence" value="ECO:0007669"/>
    <property type="project" value="InterPro"/>
</dbReference>
<evidence type="ECO:0000256" key="7">
    <source>
        <dbReference type="ARBA" id="ARBA00023136"/>
    </source>
</evidence>
<dbReference type="GO" id="GO:0030001">
    <property type="term" value="P:metal ion transport"/>
    <property type="evidence" value="ECO:0007669"/>
    <property type="project" value="UniProtKB-ARBA"/>
</dbReference>
<dbReference type="InterPro" id="IPR003445">
    <property type="entry name" value="Cat_transpt"/>
</dbReference>
<keyword evidence="5 8" id="KW-1133">Transmembrane helix</keyword>
<name>A0A4U6V115_SETVI</name>
<comment type="similarity">
    <text evidence="2">Belongs to the TrkH potassium transport family. HKT (TC 2.A.38.3) subfamily.</text>
</comment>
<keyword evidence="3" id="KW-0813">Transport</keyword>
<comment type="subcellular location">
    <subcellularLocation>
        <location evidence="1">Membrane</location>
        <topology evidence="1">Multi-pass membrane protein</topology>
    </subcellularLocation>
</comment>
<feature type="transmembrane region" description="Helical" evidence="8">
    <location>
        <begin position="218"/>
        <end position="244"/>
    </location>
</feature>
<evidence type="ECO:0000256" key="1">
    <source>
        <dbReference type="ARBA" id="ARBA00004141"/>
    </source>
</evidence>
<keyword evidence="10" id="KW-1185">Reference proteome</keyword>
<dbReference type="InterPro" id="IPR051143">
    <property type="entry name" value="TrkH_K-transport"/>
</dbReference>
<dbReference type="PANTHER" id="PTHR31064:SF8">
    <property type="entry name" value="CATION TRANSPORTER HKT1_1"/>
    <property type="match status" value="1"/>
</dbReference>
<accession>A0A4U6V115</accession>
<feature type="transmembrane region" description="Helical" evidence="8">
    <location>
        <begin position="73"/>
        <end position="91"/>
    </location>
</feature>
<dbReference type="EMBL" id="CM016555">
    <property type="protein sequence ID" value="TKW22628.1"/>
    <property type="molecule type" value="Genomic_DNA"/>
</dbReference>